<dbReference type="AlphaFoldDB" id="A0A9D1PM63"/>
<evidence type="ECO:0000256" key="9">
    <source>
        <dbReference type="ARBA" id="ARBA00057812"/>
    </source>
</evidence>
<feature type="active site" description="Proton acceptor" evidence="10">
    <location>
        <position position="67"/>
    </location>
</feature>
<keyword evidence="6 10" id="KW-0255">Endonuclease</keyword>
<evidence type="ECO:0000256" key="1">
    <source>
        <dbReference type="ARBA" id="ARBA00011738"/>
    </source>
</evidence>
<feature type="binding site" evidence="10">
    <location>
        <position position="67"/>
    </location>
    <ligand>
        <name>Zn(2+)</name>
        <dbReference type="ChEBI" id="CHEBI:29105"/>
        <label>2</label>
        <note>catalytic</note>
    </ligand>
</feature>
<feature type="binding site" evidence="10">
    <location>
        <position position="63"/>
    </location>
    <ligand>
        <name>Zn(2+)</name>
        <dbReference type="ChEBI" id="CHEBI:29105"/>
        <label>1</label>
        <note>catalytic</note>
    </ligand>
</feature>
<gene>
    <name evidence="10 11" type="primary">rnz</name>
    <name evidence="11" type="ORF">H9895_08310</name>
</gene>
<proteinExistence type="inferred from homology"/>
<dbReference type="NCBIfam" id="NF000801">
    <property type="entry name" value="PRK00055.1-3"/>
    <property type="match status" value="1"/>
</dbReference>
<evidence type="ECO:0000256" key="8">
    <source>
        <dbReference type="ARBA" id="ARBA00022833"/>
    </source>
</evidence>
<evidence type="ECO:0000256" key="7">
    <source>
        <dbReference type="ARBA" id="ARBA00022801"/>
    </source>
</evidence>
<feature type="binding site" evidence="10">
    <location>
        <position position="141"/>
    </location>
    <ligand>
        <name>Zn(2+)</name>
        <dbReference type="ChEBI" id="CHEBI:29105"/>
        <label>1</label>
        <note>catalytic</note>
    </ligand>
</feature>
<evidence type="ECO:0000313" key="12">
    <source>
        <dbReference type="Proteomes" id="UP000823937"/>
    </source>
</evidence>
<dbReference type="PANTHER" id="PTHR46018">
    <property type="entry name" value="ZINC PHOSPHODIESTERASE ELAC PROTEIN 1"/>
    <property type="match status" value="1"/>
</dbReference>
<dbReference type="FunFam" id="3.60.15.10:FF:000002">
    <property type="entry name" value="Ribonuclease Z"/>
    <property type="match status" value="1"/>
</dbReference>
<evidence type="ECO:0000256" key="4">
    <source>
        <dbReference type="ARBA" id="ARBA00022722"/>
    </source>
</evidence>
<keyword evidence="5 10" id="KW-0479">Metal-binding</keyword>
<dbReference type="Gene3D" id="3.60.15.10">
    <property type="entry name" value="Ribonuclease Z/Hydroxyacylglutathione hydrolase-like"/>
    <property type="match status" value="1"/>
</dbReference>
<dbReference type="Pfam" id="PF23023">
    <property type="entry name" value="Anti-Pycsar_Apyc1"/>
    <property type="match status" value="1"/>
</dbReference>
<organism evidence="11 12">
    <name type="scientific">Candidatus Pseudogracilibacillus intestinigallinarum</name>
    <dbReference type="NCBI Taxonomy" id="2838742"/>
    <lineage>
        <taxon>Bacteria</taxon>
        <taxon>Bacillati</taxon>
        <taxon>Bacillota</taxon>
        <taxon>Bacilli</taxon>
        <taxon>Bacillales</taxon>
        <taxon>Bacillaceae</taxon>
        <taxon>Pseudogracilibacillus</taxon>
    </lineage>
</organism>
<dbReference type="PANTHER" id="PTHR46018:SF2">
    <property type="entry name" value="ZINC PHOSPHODIESTERASE ELAC PROTEIN 1"/>
    <property type="match status" value="1"/>
</dbReference>
<comment type="catalytic activity">
    <reaction evidence="10">
        <text>Endonucleolytic cleavage of RNA, removing extra 3' nucleotides from tRNA precursor, generating 3' termini of tRNAs. A 3'-hydroxy group is left at the tRNA terminus and a 5'-phosphoryl group is left at the trailer molecule.</text>
        <dbReference type="EC" id="3.1.26.11"/>
    </reaction>
</comment>
<dbReference type="InterPro" id="IPR036866">
    <property type="entry name" value="RibonucZ/Hydroxyglut_hydro"/>
</dbReference>
<comment type="function">
    <text evidence="9 10">Zinc phosphodiesterase, which displays some tRNA 3'-processing endonuclease activity. Probably involved in tRNA maturation, by removing a 3'-trailer from precursor tRNA.</text>
</comment>
<comment type="similarity">
    <text evidence="10">Belongs to the RNase Z family.</text>
</comment>
<dbReference type="GO" id="GO:0008270">
    <property type="term" value="F:zinc ion binding"/>
    <property type="evidence" value="ECO:0007669"/>
    <property type="project" value="UniProtKB-UniRule"/>
</dbReference>
<protein>
    <recommendedName>
        <fullName evidence="2 10">Ribonuclease Z</fullName>
        <shortName evidence="10">RNase Z</shortName>
        <ecNumber evidence="2 10">3.1.26.11</ecNumber>
    </recommendedName>
    <alternativeName>
        <fullName evidence="10">tRNA 3 endonuclease</fullName>
    </alternativeName>
    <alternativeName>
        <fullName evidence="10">tRNase Z</fullName>
    </alternativeName>
</protein>
<dbReference type="InterPro" id="IPR013471">
    <property type="entry name" value="RNase_Z/BN"/>
</dbReference>
<name>A0A9D1PM63_9BACI</name>
<dbReference type="GO" id="GO:0042781">
    <property type="term" value="F:3'-tRNA processing endoribonuclease activity"/>
    <property type="evidence" value="ECO:0007669"/>
    <property type="project" value="UniProtKB-UniRule"/>
</dbReference>
<keyword evidence="3 10" id="KW-0819">tRNA processing</keyword>
<dbReference type="EMBL" id="DXHX01000123">
    <property type="protein sequence ID" value="HIV75063.1"/>
    <property type="molecule type" value="Genomic_DNA"/>
</dbReference>
<evidence type="ECO:0000256" key="6">
    <source>
        <dbReference type="ARBA" id="ARBA00022759"/>
    </source>
</evidence>
<evidence type="ECO:0000256" key="10">
    <source>
        <dbReference type="HAMAP-Rule" id="MF_01818"/>
    </source>
</evidence>
<comment type="subunit">
    <text evidence="1 10">Homodimer.</text>
</comment>
<reference evidence="11" key="1">
    <citation type="journal article" date="2021" name="PeerJ">
        <title>Extensive microbial diversity within the chicken gut microbiome revealed by metagenomics and culture.</title>
        <authorList>
            <person name="Gilroy R."/>
            <person name="Ravi A."/>
            <person name="Getino M."/>
            <person name="Pursley I."/>
            <person name="Horton D.L."/>
            <person name="Alikhan N.F."/>
            <person name="Baker D."/>
            <person name="Gharbi K."/>
            <person name="Hall N."/>
            <person name="Watson M."/>
            <person name="Adriaenssens E.M."/>
            <person name="Foster-Nyarko E."/>
            <person name="Jarju S."/>
            <person name="Secka A."/>
            <person name="Antonio M."/>
            <person name="Oren A."/>
            <person name="Chaudhuri R.R."/>
            <person name="La Ragione R."/>
            <person name="Hildebrand F."/>
            <person name="Pallen M.J."/>
        </authorList>
    </citation>
    <scope>NUCLEOTIDE SEQUENCE</scope>
    <source>
        <strain evidence="11">CHK169-2315</strain>
    </source>
</reference>
<dbReference type="GO" id="GO:0042802">
    <property type="term" value="F:identical protein binding"/>
    <property type="evidence" value="ECO:0007669"/>
    <property type="project" value="UniProtKB-ARBA"/>
</dbReference>
<keyword evidence="4 10" id="KW-0540">Nuclease</keyword>
<sequence>MDITFLGTGAGIPSKERNVTSIILDMLQEINELWMFDCGEATQHQILHTTLKPRKIKKIFITHLHGDHIFGLPGLLSSRSFLGGDDEVIVYGPKGIKNFIETSLLVSETHLAYDIDIVEFDEPCLLIDEESYVVETILLDHNMKSFGYKITEKDKIGELQVDKLREIGITPGPIYKQIKENERVTLDDGTILYRKDFIGDAKKGRKVVILGDTRYVSSLPDFVKGADLLIHEATFSKENPELAKQYFHSTTKDAATIAKKGNVQHLILTHISSRYQKEHIPLLLEEATEIFPNVTIAYDFYQYTIK</sequence>
<dbReference type="NCBIfam" id="TIGR02651">
    <property type="entry name" value="RNase_Z"/>
    <property type="match status" value="1"/>
</dbReference>
<reference evidence="11" key="2">
    <citation type="submission" date="2021-04" db="EMBL/GenBank/DDBJ databases">
        <authorList>
            <person name="Gilroy R."/>
        </authorList>
    </citation>
    <scope>NUCLEOTIDE SEQUENCE</scope>
    <source>
        <strain evidence="11">CHK169-2315</strain>
    </source>
</reference>
<evidence type="ECO:0000256" key="3">
    <source>
        <dbReference type="ARBA" id="ARBA00022694"/>
    </source>
</evidence>
<dbReference type="SUPFAM" id="SSF56281">
    <property type="entry name" value="Metallo-hydrolase/oxidoreductase"/>
    <property type="match status" value="1"/>
</dbReference>
<feature type="binding site" evidence="10">
    <location>
        <position position="68"/>
    </location>
    <ligand>
        <name>Zn(2+)</name>
        <dbReference type="ChEBI" id="CHEBI:29105"/>
        <label>2</label>
        <note>catalytic</note>
    </ligand>
</feature>
<comment type="caution">
    <text evidence="11">The sequence shown here is derived from an EMBL/GenBank/DDBJ whole genome shotgun (WGS) entry which is preliminary data.</text>
</comment>
<evidence type="ECO:0000313" key="11">
    <source>
        <dbReference type="EMBL" id="HIV75063.1"/>
    </source>
</evidence>
<feature type="binding site" evidence="10">
    <location>
        <position position="270"/>
    </location>
    <ligand>
        <name>Zn(2+)</name>
        <dbReference type="ChEBI" id="CHEBI:29105"/>
        <label>2</label>
        <note>catalytic</note>
    </ligand>
</feature>
<comment type="cofactor">
    <cofactor evidence="10">
        <name>Zn(2+)</name>
        <dbReference type="ChEBI" id="CHEBI:29105"/>
    </cofactor>
    <text evidence="10">Binds 2 Zn(2+) ions.</text>
</comment>
<feature type="binding site" evidence="10">
    <location>
        <position position="212"/>
    </location>
    <ligand>
        <name>Zn(2+)</name>
        <dbReference type="ChEBI" id="CHEBI:29105"/>
        <label>1</label>
        <note>catalytic</note>
    </ligand>
</feature>
<dbReference type="EC" id="3.1.26.11" evidence="2 10"/>
<keyword evidence="8 10" id="KW-0862">Zinc</keyword>
<dbReference type="Proteomes" id="UP000823937">
    <property type="component" value="Unassembled WGS sequence"/>
</dbReference>
<feature type="binding site" evidence="10">
    <location>
        <position position="212"/>
    </location>
    <ligand>
        <name>Zn(2+)</name>
        <dbReference type="ChEBI" id="CHEBI:29105"/>
        <label>2</label>
        <note>catalytic</note>
    </ligand>
</feature>
<accession>A0A9D1PM63</accession>
<evidence type="ECO:0000256" key="2">
    <source>
        <dbReference type="ARBA" id="ARBA00012477"/>
    </source>
</evidence>
<dbReference type="HAMAP" id="MF_01818">
    <property type="entry name" value="RNase_Z_BN"/>
    <property type="match status" value="1"/>
</dbReference>
<dbReference type="CDD" id="cd07717">
    <property type="entry name" value="RNaseZ_ZiPD-like_MBL-fold"/>
    <property type="match status" value="1"/>
</dbReference>
<evidence type="ECO:0000256" key="5">
    <source>
        <dbReference type="ARBA" id="ARBA00022723"/>
    </source>
</evidence>
<feature type="binding site" evidence="10">
    <location>
        <position position="65"/>
    </location>
    <ligand>
        <name>Zn(2+)</name>
        <dbReference type="ChEBI" id="CHEBI:29105"/>
        <label>1</label>
        <note>catalytic</note>
    </ligand>
</feature>
<keyword evidence="7 10" id="KW-0378">Hydrolase</keyword>